<dbReference type="EMBL" id="FOAB01000007">
    <property type="protein sequence ID" value="SEM01537.1"/>
    <property type="molecule type" value="Genomic_DNA"/>
</dbReference>
<feature type="coiled-coil region" evidence="1">
    <location>
        <begin position="177"/>
        <end position="211"/>
    </location>
</feature>
<keyword evidence="2" id="KW-1133">Transmembrane helix</keyword>
<dbReference type="RefSeq" id="WP_170837130.1">
    <property type="nucleotide sequence ID" value="NZ_FOAB01000007.1"/>
</dbReference>
<organism evidence="4 5">
    <name type="scientific">Aquimarina amphilecti</name>
    <dbReference type="NCBI Taxonomy" id="1038014"/>
    <lineage>
        <taxon>Bacteria</taxon>
        <taxon>Pseudomonadati</taxon>
        <taxon>Bacteroidota</taxon>
        <taxon>Flavobacteriia</taxon>
        <taxon>Flavobacteriales</taxon>
        <taxon>Flavobacteriaceae</taxon>
        <taxon>Aquimarina</taxon>
    </lineage>
</organism>
<evidence type="ECO:0000313" key="5">
    <source>
        <dbReference type="Proteomes" id="UP000198521"/>
    </source>
</evidence>
<keyword evidence="1" id="KW-0175">Coiled coil</keyword>
<proteinExistence type="predicted"/>
<reference evidence="4 5" key="1">
    <citation type="submission" date="2016-10" db="EMBL/GenBank/DDBJ databases">
        <authorList>
            <person name="de Groot N.N."/>
        </authorList>
    </citation>
    <scope>NUCLEOTIDE SEQUENCE [LARGE SCALE GENOMIC DNA]</scope>
    <source>
        <strain evidence="4 5">DSM 25232</strain>
    </source>
</reference>
<dbReference type="STRING" id="1038014.SAMN04487910_3920"/>
<feature type="domain" description="DUF4349" evidence="3">
    <location>
        <begin position="68"/>
        <end position="275"/>
    </location>
</feature>
<feature type="transmembrane region" description="Helical" evidence="2">
    <location>
        <begin position="256"/>
        <end position="277"/>
    </location>
</feature>
<evidence type="ECO:0000256" key="2">
    <source>
        <dbReference type="SAM" id="Phobius"/>
    </source>
</evidence>
<name>A0A1H7UYE6_AQUAM</name>
<keyword evidence="2" id="KW-0812">Transmembrane</keyword>
<gene>
    <name evidence="4" type="ORF">SAMN04487910_3920</name>
</gene>
<dbReference type="InterPro" id="IPR025645">
    <property type="entry name" value="DUF4349"/>
</dbReference>
<evidence type="ECO:0000259" key="3">
    <source>
        <dbReference type="Pfam" id="PF14257"/>
    </source>
</evidence>
<dbReference type="PROSITE" id="PS51257">
    <property type="entry name" value="PROKAR_LIPOPROTEIN"/>
    <property type="match status" value="1"/>
</dbReference>
<dbReference type="AlphaFoldDB" id="A0A1H7UYE6"/>
<dbReference type="Pfam" id="PF14257">
    <property type="entry name" value="DUF4349"/>
    <property type="match status" value="1"/>
</dbReference>
<keyword evidence="5" id="KW-1185">Reference proteome</keyword>
<evidence type="ECO:0000256" key="1">
    <source>
        <dbReference type="SAM" id="Coils"/>
    </source>
</evidence>
<accession>A0A1H7UYE6</accession>
<keyword evidence="2" id="KW-0472">Membrane</keyword>
<sequence length="282" mass="32563">MKTNILKLIGISCLVISFSCSRAEKNYELSTENIIMEDTGETPVLNAVEIESDTDIISEKGSVNDRLKIIKNASCRIKVRNVEEATILSKNIASAYKGYVSDERFTNTNYSKENRFTIRIPQNKFDQVLDSICALAEFVDHKNISTIDVTEEYIDVSSRLKTKLEVKQRYETILRTKAKNVEDILLAEDKLRELQEEIEAAQGKLKYMSNKISFSTIQLDMYETVSPKDEPEKYVESFIDRAKDGLSFGWNLLQHLFLVLFYVWPLLLLGVLILIYFKWIRK</sequence>
<evidence type="ECO:0000313" key="4">
    <source>
        <dbReference type="EMBL" id="SEM01537.1"/>
    </source>
</evidence>
<protein>
    <recommendedName>
        <fullName evidence="3">DUF4349 domain-containing protein</fullName>
    </recommendedName>
</protein>
<dbReference type="Proteomes" id="UP000198521">
    <property type="component" value="Unassembled WGS sequence"/>
</dbReference>